<dbReference type="Proteomes" id="UP001601288">
    <property type="component" value="Unassembled WGS sequence"/>
</dbReference>
<reference evidence="2 3" key="1">
    <citation type="submission" date="2024-10" db="EMBL/GenBank/DDBJ databases">
        <title>The Natural Products Discovery Center: Release of the First 8490 Sequenced Strains for Exploring Actinobacteria Biosynthetic Diversity.</title>
        <authorList>
            <person name="Kalkreuter E."/>
            <person name="Kautsar S.A."/>
            <person name="Yang D."/>
            <person name="Bader C.D."/>
            <person name="Teijaro C.N."/>
            <person name="Fluegel L."/>
            <person name="Davis C.M."/>
            <person name="Simpson J.R."/>
            <person name="Lauterbach L."/>
            <person name="Steele A.D."/>
            <person name="Gui C."/>
            <person name="Meng S."/>
            <person name="Li G."/>
            <person name="Viehrig K."/>
            <person name="Ye F."/>
            <person name="Su P."/>
            <person name="Kiefer A.F."/>
            <person name="Nichols A."/>
            <person name="Cepeda A.J."/>
            <person name="Yan W."/>
            <person name="Fan B."/>
            <person name="Jiang Y."/>
            <person name="Adhikari A."/>
            <person name="Zheng C.-J."/>
            <person name="Schuster L."/>
            <person name="Cowan T.M."/>
            <person name="Smanski M.J."/>
            <person name="Chevrette M.G."/>
            <person name="De Carvalho L.P.S."/>
            <person name="Shen B."/>
        </authorList>
    </citation>
    <scope>NUCLEOTIDE SEQUENCE [LARGE SCALE GENOMIC DNA]</scope>
    <source>
        <strain evidence="2 3">NPDC007066</strain>
    </source>
</reference>
<evidence type="ECO:0008006" key="4">
    <source>
        <dbReference type="Google" id="ProtNLM"/>
    </source>
</evidence>
<feature type="transmembrane region" description="Helical" evidence="1">
    <location>
        <begin position="12"/>
        <end position="30"/>
    </location>
</feature>
<dbReference type="RefSeq" id="WP_358286898.1">
    <property type="nucleotide sequence ID" value="NZ_JBEYGJ010000028.1"/>
</dbReference>
<keyword evidence="1" id="KW-1133">Transmembrane helix</keyword>
<feature type="transmembrane region" description="Helical" evidence="1">
    <location>
        <begin position="36"/>
        <end position="55"/>
    </location>
</feature>
<evidence type="ECO:0000256" key="1">
    <source>
        <dbReference type="SAM" id="Phobius"/>
    </source>
</evidence>
<comment type="caution">
    <text evidence="2">The sequence shown here is derived from an EMBL/GenBank/DDBJ whole genome shotgun (WGS) entry which is preliminary data.</text>
</comment>
<protein>
    <recommendedName>
        <fullName evidence="4">Integral-membrane protein</fullName>
    </recommendedName>
</protein>
<gene>
    <name evidence="2" type="ORF">ACFYM3_34135</name>
</gene>
<feature type="transmembrane region" description="Helical" evidence="1">
    <location>
        <begin position="161"/>
        <end position="179"/>
    </location>
</feature>
<evidence type="ECO:0000313" key="3">
    <source>
        <dbReference type="Proteomes" id="UP001601288"/>
    </source>
</evidence>
<accession>A0ABW6LMA0</accession>
<evidence type="ECO:0000313" key="2">
    <source>
        <dbReference type="EMBL" id="MFE9229550.1"/>
    </source>
</evidence>
<sequence length="247" mass="25987">MTVGWCSRTLRAAVFAAVCVLLASLGHVMMSGTAVPWWAMVAAAAATGGTAWWLAGREREPLLVGSVVVATQAVLHSSFSLAQAVVHPQTSGGRSLVQQWLGYLLCSSPSGPGTEHVAMSTSMSSMGSMDHAMGAMHSMGSMDHMGTAHSLDHGMGGMSSTGMLAAHLLAALLCGVWLAHGERAAFRVLRAFAGWLVAPLRLILRLPAPPHRPRVRALRGRSHRKPRRLLLAHAITSRGPPMGIAVA</sequence>
<proteinExistence type="predicted"/>
<name>A0ABW6LMA0_9ACTN</name>
<dbReference type="EMBL" id="JBIAFP010000026">
    <property type="protein sequence ID" value="MFE9229550.1"/>
    <property type="molecule type" value="Genomic_DNA"/>
</dbReference>
<organism evidence="2 3">
    <name type="scientific">Streptomyces massasporeus</name>
    <dbReference type="NCBI Taxonomy" id="67324"/>
    <lineage>
        <taxon>Bacteria</taxon>
        <taxon>Bacillati</taxon>
        <taxon>Actinomycetota</taxon>
        <taxon>Actinomycetes</taxon>
        <taxon>Kitasatosporales</taxon>
        <taxon>Streptomycetaceae</taxon>
        <taxon>Streptomyces</taxon>
    </lineage>
</organism>
<keyword evidence="1" id="KW-0812">Transmembrane</keyword>
<keyword evidence="3" id="KW-1185">Reference proteome</keyword>
<keyword evidence="1" id="KW-0472">Membrane</keyword>